<protein>
    <submittedName>
        <fullName evidence="9">MFS transporter</fullName>
    </submittedName>
</protein>
<dbReference type="SUPFAM" id="SSF103473">
    <property type="entry name" value="MFS general substrate transporter"/>
    <property type="match status" value="1"/>
</dbReference>
<evidence type="ECO:0000313" key="10">
    <source>
        <dbReference type="Proteomes" id="UP000030588"/>
    </source>
</evidence>
<evidence type="ECO:0000256" key="4">
    <source>
        <dbReference type="ARBA" id="ARBA00022989"/>
    </source>
</evidence>
<evidence type="ECO:0000313" key="9">
    <source>
        <dbReference type="EMBL" id="NEY19301.1"/>
    </source>
</evidence>
<proteinExistence type="predicted"/>
<accession>A0A0A6VAF6</accession>
<keyword evidence="4 6" id="KW-1133">Transmembrane helix</keyword>
<dbReference type="Proteomes" id="UP000030588">
    <property type="component" value="Unassembled WGS sequence"/>
</dbReference>
<evidence type="ECO:0000256" key="2">
    <source>
        <dbReference type="ARBA" id="ARBA00022448"/>
    </source>
</evidence>
<dbReference type="EMBL" id="JAAIWK010000005">
    <property type="protein sequence ID" value="NEY19301.1"/>
    <property type="molecule type" value="Genomic_DNA"/>
</dbReference>
<reference evidence="8 10" key="1">
    <citation type="submission" date="2014-10" db="EMBL/GenBank/DDBJ databases">
        <title>Draft genome of phytase producing Bacillus ginsengihumi strain M2.11.</title>
        <authorList>
            <person name="Toymentseva A."/>
            <person name="Boulygina E.A."/>
            <person name="Kazakov S.V."/>
            <person name="Kayumov I."/>
            <person name="Suleimanova A.D."/>
            <person name="Mardanova A.M."/>
            <person name="Maria S.N."/>
            <person name="Sergey M.Y."/>
            <person name="Sharipova M.R."/>
        </authorList>
    </citation>
    <scope>NUCLEOTIDE SEQUENCE [LARGE SCALE GENOMIC DNA]</scope>
    <source>
        <strain evidence="8 10">M2.11</strain>
    </source>
</reference>
<dbReference type="Proteomes" id="UP000476934">
    <property type="component" value="Unassembled WGS sequence"/>
</dbReference>
<dbReference type="Pfam" id="PF07690">
    <property type="entry name" value="MFS_1"/>
    <property type="match status" value="1"/>
</dbReference>
<dbReference type="EMBL" id="JRUN01000056">
    <property type="protein sequence ID" value="KHD84493.1"/>
    <property type="molecule type" value="Genomic_DNA"/>
</dbReference>
<dbReference type="STRING" id="363870.NG54_15155"/>
<dbReference type="RefSeq" id="WP_035355725.1">
    <property type="nucleotide sequence ID" value="NZ_JAAIWK010000005.1"/>
</dbReference>
<comment type="caution">
    <text evidence="8">The sequence shown here is derived from an EMBL/GenBank/DDBJ whole genome shotgun (WGS) entry which is preliminary data.</text>
</comment>
<dbReference type="OrthoDB" id="9787026at2"/>
<organism evidence="8 10">
    <name type="scientific">Heyndrickxia ginsengihumi</name>
    <dbReference type="NCBI Taxonomy" id="363870"/>
    <lineage>
        <taxon>Bacteria</taxon>
        <taxon>Bacillati</taxon>
        <taxon>Bacillota</taxon>
        <taxon>Bacilli</taxon>
        <taxon>Bacillales</taxon>
        <taxon>Bacillaceae</taxon>
        <taxon>Heyndrickxia</taxon>
    </lineage>
</organism>
<feature type="transmembrane region" description="Helical" evidence="6">
    <location>
        <begin position="392"/>
        <end position="411"/>
    </location>
</feature>
<feature type="transmembrane region" description="Helical" evidence="6">
    <location>
        <begin position="324"/>
        <end position="341"/>
    </location>
</feature>
<sequence>MKNSVEQANLNVESVKVKKGLLPRVPTLSWTALLFLWLIFAMNATSREIMNRVMPAIIDEYHLSADVVGVIVSVIMVATGALSIWGAAWSDKRGQGWARKYSGVWMALGYTVFSILTGVPALTSFVAGFVIFQIIKNAFGGIGESIEVTTVSEWWPKERRGFALGAHHSAYPWGTLLSGLLISVILVSTHGNWRMPFLIVPLLIIPIYIGYWMFSNPRNFKKYEREAKNMNLTPSLDSGEVHGHKKGAILESLKNPNVLVGTICVLLAEAAFTGLNFWLAPYLAFVGNFDYAAAAGWSVIFTITGGIGQIFWGSISDVIGRKRTMMIAFAWLTIALVLFQFSANSILVLIAVQLFAGCCTNAIFPVIFSLVTDSAKEGYTGTAMGIAETGMYIGGASPVVLGIFINAGGGWNAQGGYITGLYFLSSCMIVAFILTILCTRETVGKKRGKDWALVSKKSCGIE</sequence>
<evidence type="ECO:0000256" key="3">
    <source>
        <dbReference type="ARBA" id="ARBA00022692"/>
    </source>
</evidence>
<dbReference type="InterPro" id="IPR020846">
    <property type="entry name" value="MFS_dom"/>
</dbReference>
<feature type="transmembrane region" description="Helical" evidence="6">
    <location>
        <begin position="291"/>
        <end position="312"/>
    </location>
</feature>
<feature type="transmembrane region" description="Helical" evidence="6">
    <location>
        <begin position="170"/>
        <end position="189"/>
    </location>
</feature>
<feature type="transmembrane region" description="Helical" evidence="6">
    <location>
        <begin position="347"/>
        <end position="371"/>
    </location>
</feature>
<evidence type="ECO:0000259" key="7">
    <source>
        <dbReference type="PROSITE" id="PS50850"/>
    </source>
</evidence>
<reference evidence="9 11" key="3">
    <citation type="submission" date="2020-03" db="EMBL/GenBank/DDBJ databases">
        <title>Bacillus aquiflavi sp. nov., isolated from yellow water of strong flavor Chinese baijiu in Yibin region of China.</title>
        <authorList>
            <person name="Xie J."/>
        </authorList>
    </citation>
    <scope>NUCLEOTIDE SEQUENCE [LARGE SCALE GENOMIC DNA]</scope>
    <source>
        <strain evidence="9 11">Gsoil 114</strain>
    </source>
</reference>
<feature type="transmembrane region" description="Helical" evidence="6">
    <location>
        <begin position="108"/>
        <end position="132"/>
    </location>
</feature>
<feature type="domain" description="Major facilitator superfamily (MFS) profile" evidence="7">
    <location>
        <begin position="32"/>
        <end position="443"/>
    </location>
</feature>
<evidence type="ECO:0000256" key="1">
    <source>
        <dbReference type="ARBA" id="ARBA00004651"/>
    </source>
</evidence>
<feature type="transmembrane region" description="Helical" evidence="6">
    <location>
        <begin position="258"/>
        <end position="279"/>
    </location>
</feature>
<dbReference type="PANTHER" id="PTHR23508:SF10">
    <property type="entry name" value="CARBOXYLIC ACID TRANSPORTER PROTEIN HOMOLOG"/>
    <property type="match status" value="1"/>
</dbReference>
<feature type="transmembrane region" description="Helical" evidence="6">
    <location>
        <begin position="28"/>
        <end position="46"/>
    </location>
</feature>
<keyword evidence="3 6" id="KW-0812">Transmembrane</keyword>
<evidence type="ECO:0000313" key="11">
    <source>
        <dbReference type="Proteomes" id="UP000476934"/>
    </source>
</evidence>
<evidence type="ECO:0000256" key="5">
    <source>
        <dbReference type="ARBA" id="ARBA00023136"/>
    </source>
</evidence>
<keyword evidence="5 6" id="KW-0472">Membrane</keyword>
<feature type="transmembrane region" description="Helical" evidence="6">
    <location>
        <begin position="195"/>
        <end position="214"/>
    </location>
</feature>
<name>A0A0A6VAF6_9BACI</name>
<gene>
    <name evidence="9" type="ORF">G4D61_04880</name>
    <name evidence="8" type="ORF">NG54_15155</name>
</gene>
<evidence type="ECO:0000313" key="8">
    <source>
        <dbReference type="EMBL" id="KHD84493.1"/>
    </source>
</evidence>
<dbReference type="AlphaFoldDB" id="A0A0A6VAF6"/>
<dbReference type="PROSITE" id="PS50850">
    <property type="entry name" value="MFS"/>
    <property type="match status" value="1"/>
</dbReference>
<feature type="transmembrane region" description="Helical" evidence="6">
    <location>
        <begin position="417"/>
        <end position="439"/>
    </location>
</feature>
<keyword evidence="11" id="KW-1185">Reference proteome</keyword>
<dbReference type="InterPro" id="IPR011701">
    <property type="entry name" value="MFS"/>
</dbReference>
<feature type="transmembrane region" description="Helical" evidence="6">
    <location>
        <begin position="67"/>
        <end position="88"/>
    </location>
</feature>
<comment type="subcellular location">
    <subcellularLocation>
        <location evidence="1">Cell membrane</location>
        <topology evidence="1">Multi-pass membrane protein</topology>
    </subcellularLocation>
</comment>
<reference evidence="9 11" key="2">
    <citation type="submission" date="2020-02" db="EMBL/GenBank/DDBJ databases">
        <authorList>
            <person name="Feng H."/>
        </authorList>
    </citation>
    <scope>NUCLEOTIDE SEQUENCE [LARGE SCALE GENOMIC DNA]</scope>
    <source>
        <strain evidence="9 11">Gsoil 114</strain>
    </source>
</reference>
<keyword evidence="2" id="KW-0813">Transport</keyword>
<dbReference type="PANTHER" id="PTHR23508">
    <property type="entry name" value="CARBOXYLIC ACID TRANSPORTER PROTEIN HOMOLOG"/>
    <property type="match status" value="1"/>
</dbReference>
<dbReference type="Gene3D" id="1.20.1250.20">
    <property type="entry name" value="MFS general substrate transporter like domains"/>
    <property type="match status" value="2"/>
</dbReference>
<dbReference type="InterPro" id="IPR036259">
    <property type="entry name" value="MFS_trans_sf"/>
</dbReference>
<dbReference type="GO" id="GO:0046943">
    <property type="term" value="F:carboxylic acid transmembrane transporter activity"/>
    <property type="evidence" value="ECO:0007669"/>
    <property type="project" value="TreeGrafter"/>
</dbReference>
<evidence type="ECO:0000256" key="6">
    <source>
        <dbReference type="SAM" id="Phobius"/>
    </source>
</evidence>
<dbReference type="GO" id="GO:0005886">
    <property type="term" value="C:plasma membrane"/>
    <property type="evidence" value="ECO:0007669"/>
    <property type="project" value="UniProtKB-SubCell"/>
</dbReference>